<proteinExistence type="inferred from homology"/>
<dbReference type="GO" id="GO:0005524">
    <property type="term" value="F:ATP binding"/>
    <property type="evidence" value="ECO:0007669"/>
    <property type="project" value="UniProtKB-KW"/>
</dbReference>
<evidence type="ECO:0000256" key="1">
    <source>
        <dbReference type="ARBA" id="ARBA00005842"/>
    </source>
</evidence>
<keyword evidence="6" id="KW-1185">Reference proteome</keyword>
<dbReference type="GeneTree" id="ENSGT00390000015214"/>
<evidence type="ECO:0000256" key="3">
    <source>
        <dbReference type="ARBA" id="ARBA00022741"/>
    </source>
</evidence>
<dbReference type="Pfam" id="PF01715">
    <property type="entry name" value="IPPT"/>
    <property type="match status" value="1"/>
</dbReference>
<dbReference type="STRING" id="62062.ENSHHUP00000024239"/>
<dbReference type="Gene3D" id="3.40.50.300">
    <property type="entry name" value="P-loop containing nucleotide triphosphate hydrolases"/>
    <property type="match status" value="1"/>
</dbReference>
<dbReference type="Ensembl" id="ENSHHUT00000025149.1">
    <property type="protein sequence ID" value="ENSHHUP00000024239.1"/>
    <property type="gene ID" value="ENSHHUG00000015207.1"/>
</dbReference>
<protein>
    <recommendedName>
        <fullName evidence="7">tRNA isopentenyltransferase 1</fullName>
    </recommendedName>
</protein>
<dbReference type="InterPro" id="IPR027417">
    <property type="entry name" value="P-loop_NTPase"/>
</dbReference>
<dbReference type="InterPro" id="IPR039657">
    <property type="entry name" value="Dimethylallyltransferase"/>
</dbReference>
<dbReference type="SUPFAM" id="SSF52540">
    <property type="entry name" value="P-loop containing nucleoside triphosphate hydrolases"/>
    <property type="match status" value="1"/>
</dbReference>
<comment type="similarity">
    <text evidence="1">Belongs to the IPP transferase family.</text>
</comment>
<evidence type="ECO:0000313" key="6">
    <source>
        <dbReference type="Proteomes" id="UP000314982"/>
    </source>
</evidence>
<dbReference type="PANTHER" id="PTHR11088:SF60">
    <property type="entry name" value="TRNA DIMETHYLALLYLTRANSFERASE"/>
    <property type="match status" value="1"/>
</dbReference>
<keyword evidence="2" id="KW-0808">Transferase</keyword>
<reference evidence="5" key="3">
    <citation type="submission" date="2025-09" db="UniProtKB">
        <authorList>
            <consortium name="Ensembl"/>
        </authorList>
    </citation>
    <scope>IDENTIFICATION</scope>
</reference>
<name>A0A4W5LER2_9TELE</name>
<evidence type="ECO:0000256" key="2">
    <source>
        <dbReference type="ARBA" id="ARBA00022679"/>
    </source>
</evidence>
<organism evidence="5 6">
    <name type="scientific">Hucho hucho</name>
    <name type="common">huchen</name>
    <dbReference type="NCBI Taxonomy" id="62062"/>
    <lineage>
        <taxon>Eukaryota</taxon>
        <taxon>Metazoa</taxon>
        <taxon>Chordata</taxon>
        <taxon>Craniata</taxon>
        <taxon>Vertebrata</taxon>
        <taxon>Euteleostomi</taxon>
        <taxon>Actinopterygii</taxon>
        <taxon>Neopterygii</taxon>
        <taxon>Teleostei</taxon>
        <taxon>Protacanthopterygii</taxon>
        <taxon>Salmoniformes</taxon>
        <taxon>Salmonidae</taxon>
        <taxon>Salmoninae</taxon>
        <taxon>Hucho</taxon>
    </lineage>
</organism>
<keyword evidence="3" id="KW-0547">Nucleotide-binding</keyword>
<sequence length="127" mass="13254">VHVDSALVYRDMDIGTAKPTAAEMAQCPHHLIDIIDPTDAYSAAQFHSDATRLMSDIRARGHIPLLAGGTMLYFKALTEGLSDLPQLPCPASSKASAPSVSSICAYSPSRLASAIACTSSALRGVPA</sequence>
<dbReference type="AlphaFoldDB" id="A0A4W5LER2"/>
<dbReference type="PANTHER" id="PTHR11088">
    <property type="entry name" value="TRNA DIMETHYLALLYLTRANSFERASE"/>
    <property type="match status" value="1"/>
</dbReference>
<dbReference type="Proteomes" id="UP000314982">
    <property type="component" value="Unassembled WGS sequence"/>
</dbReference>
<accession>A0A4W5LER2</accession>
<keyword evidence="4" id="KW-0067">ATP-binding</keyword>
<reference evidence="6" key="1">
    <citation type="submission" date="2018-06" db="EMBL/GenBank/DDBJ databases">
        <title>Genome assembly of Danube salmon.</title>
        <authorList>
            <person name="Macqueen D.J."/>
            <person name="Gundappa M.K."/>
        </authorList>
    </citation>
    <scope>NUCLEOTIDE SEQUENCE [LARGE SCALE GENOMIC DNA]</scope>
</reference>
<evidence type="ECO:0000313" key="5">
    <source>
        <dbReference type="Ensembl" id="ENSHHUP00000024239.1"/>
    </source>
</evidence>
<evidence type="ECO:0008006" key="7">
    <source>
        <dbReference type="Google" id="ProtNLM"/>
    </source>
</evidence>
<dbReference type="GO" id="GO:0052381">
    <property type="term" value="F:tRNA dimethylallyltransferase activity"/>
    <property type="evidence" value="ECO:0007669"/>
    <property type="project" value="TreeGrafter"/>
</dbReference>
<reference evidence="5" key="2">
    <citation type="submission" date="2025-08" db="UniProtKB">
        <authorList>
            <consortium name="Ensembl"/>
        </authorList>
    </citation>
    <scope>IDENTIFICATION</scope>
</reference>
<evidence type="ECO:0000256" key="4">
    <source>
        <dbReference type="ARBA" id="ARBA00022840"/>
    </source>
</evidence>
<dbReference type="GO" id="GO:0006400">
    <property type="term" value="P:tRNA modification"/>
    <property type="evidence" value="ECO:0007669"/>
    <property type="project" value="TreeGrafter"/>
</dbReference>